<name>A0ABP7QUK7_9PSEU</name>
<dbReference type="Proteomes" id="UP001501747">
    <property type="component" value="Unassembled WGS sequence"/>
</dbReference>
<gene>
    <name evidence="1" type="ORF">GCM10022247_03490</name>
</gene>
<accession>A0ABP7QUK7</accession>
<comment type="caution">
    <text evidence="1">The sequence shown here is derived from an EMBL/GenBank/DDBJ whole genome shotgun (WGS) entry which is preliminary data.</text>
</comment>
<sequence length="256" mass="28052">MFVVTTPIRPARFARSSRCTGKQGQFAGADCETGQVNEDLAAALARVDHAFASYPRRAVLDGCPHCAGETTVDEHDLYSLTIKLGNTIGDRHDVKSLLPLLLRELTVSDSLDPGIVLGKLAREQWRTWASAEQAAINDYLDALWHALLADFPSRVGAFVGAADFLAAVVHTDSGVERYLAAWDAVSSGAADRHLALLVNDFDFRARRADAVVVAWLRRASTRDRLLAAFERDHSAPWADELAAAHDRIVHARETLR</sequence>
<keyword evidence="2" id="KW-1185">Reference proteome</keyword>
<evidence type="ECO:0000313" key="2">
    <source>
        <dbReference type="Proteomes" id="UP001501747"/>
    </source>
</evidence>
<proteinExistence type="predicted"/>
<protein>
    <submittedName>
        <fullName evidence="1">Uncharacterized protein</fullName>
    </submittedName>
</protein>
<organism evidence="1 2">
    <name type="scientific">Allokutzneria multivorans</name>
    <dbReference type="NCBI Taxonomy" id="1142134"/>
    <lineage>
        <taxon>Bacteria</taxon>
        <taxon>Bacillati</taxon>
        <taxon>Actinomycetota</taxon>
        <taxon>Actinomycetes</taxon>
        <taxon>Pseudonocardiales</taxon>
        <taxon>Pseudonocardiaceae</taxon>
        <taxon>Allokutzneria</taxon>
    </lineage>
</organism>
<dbReference type="EMBL" id="BAABAL010000003">
    <property type="protein sequence ID" value="GAA3988356.1"/>
    <property type="molecule type" value="Genomic_DNA"/>
</dbReference>
<evidence type="ECO:0000313" key="1">
    <source>
        <dbReference type="EMBL" id="GAA3988356.1"/>
    </source>
</evidence>
<reference evidence="2" key="1">
    <citation type="journal article" date="2019" name="Int. J. Syst. Evol. Microbiol.">
        <title>The Global Catalogue of Microorganisms (GCM) 10K type strain sequencing project: providing services to taxonomists for standard genome sequencing and annotation.</title>
        <authorList>
            <consortium name="The Broad Institute Genomics Platform"/>
            <consortium name="The Broad Institute Genome Sequencing Center for Infectious Disease"/>
            <person name="Wu L."/>
            <person name="Ma J."/>
        </authorList>
    </citation>
    <scope>NUCLEOTIDE SEQUENCE [LARGE SCALE GENOMIC DNA]</scope>
    <source>
        <strain evidence="2">JCM 17342</strain>
    </source>
</reference>